<dbReference type="InterPro" id="IPR056792">
    <property type="entry name" value="PRC_RimM"/>
</dbReference>
<comment type="similarity">
    <text evidence="5">Belongs to the RimM family.</text>
</comment>
<reference evidence="8 9" key="1">
    <citation type="submission" date="2023-01" db="EMBL/GenBank/DDBJ databases">
        <title>Description of Helicobacter ibis sp. nov. isolated from faecal droppings of black-faced ibis (Theristicus melanopis).</title>
        <authorList>
            <person name="Lopez-Cantillo M."/>
            <person name="Vidal-Veuthey B."/>
            <person name="Mella A."/>
            <person name="De La Haba R."/>
            <person name="Collado L."/>
        </authorList>
    </citation>
    <scope>NUCLEOTIDE SEQUENCE [LARGE SCALE GENOMIC DNA]</scope>
    <source>
        <strain evidence="8 9">A82</strain>
    </source>
</reference>
<dbReference type="Proteomes" id="UP001210261">
    <property type="component" value="Unassembled WGS sequence"/>
</dbReference>
<protein>
    <recommendedName>
        <fullName evidence="5">Ribosome maturation factor RimM</fullName>
    </recommendedName>
</protein>
<keyword evidence="9" id="KW-1185">Reference proteome</keyword>
<dbReference type="InterPro" id="IPR002676">
    <property type="entry name" value="RimM_N"/>
</dbReference>
<dbReference type="EMBL" id="JAQHXR010000001">
    <property type="protein sequence ID" value="MDA3968075.1"/>
    <property type="molecule type" value="Genomic_DNA"/>
</dbReference>
<evidence type="ECO:0000256" key="2">
    <source>
        <dbReference type="ARBA" id="ARBA00022517"/>
    </source>
</evidence>
<dbReference type="InterPro" id="IPR011961">
    <property type="entry name" value="RimM"/>
</dbReference>
<comment type="caution">
    <text evidence="8">The sequence shown here is derived from an EMBL/GenBank/DDBJ whole genome shotgun (WGS) entry which is preliminary data.</text>
</comment>
<evidence type="ECO:0000256" key="3">
    <source>
        <dbReference type="ARBA" id="ARBA00022552"/>
    </source>
</evidence>
<comment type="subunit">
    <text evidence="5">Binds ribosomal protein uS19.</text>
</comment>
<proteinExistence type="inferred from homology"/>
<evidence type="ECO:0000313" key="8">
    <source>
        <dbReference type="EMBL" id="MDA3968075.1"/>
    </source>
</evidence>
<dbReference type="Pfam" id="PF01782">
    <property type="entry name" value="RimM"/>
    <property type="match status" value="1"/>
</dbReference>
<accession>A0ABT4VBJ3</accession>
<sequence length="178" mass="20341">MKKLDDKIVVAKIGKVFGVRGELLLHVLSDFPQSIKSGSTYFYERGELVIKSFDRSKSIVSFEKIDNREEARLLTNCHLYTTKDDTANTCLLGKDEYFWFDIVGSSVYENNILLGIVDDIDRFGGGDFLCVKTDINLVTQGMPKQFLIPYTDRYILNVKNTKPKSIFVQFCKDILENS</sequence>
<dbReference type="Pfam" id="PF24986">
    <property type="entry name" value="PRC_RimM"/>
    <property type="match status" value="1"/>
</dbReference>
<dbReference type="InterPro" id="IPR009000">
    <property type="entry name" value="Transl_B-barrel_sf"/>
</dbReference>
<name>A0ABT4VBJ3_9HELI</name>
<dbReference type="Gene3D" id="2.40.30.60">
    <property type="entry name" value="RimM"/>
    <property type="match status" value="1"/>
</dbReference>
<evidence type="ECO:0000256" key="5">
    <source>
        <dbReference type="HAMAP-Rule" id="MF_00014"/>
    </source>
</evidence>
<dbReference type="InterPro" id="IPR036976">
    <property type="entry name" value="RimM_N_sf"/>
</dbReference>
<dbReference type="PANTHER" id="PTHR33692:SF1">
    <property type="entry name" value="RIBOSOME MATURATION FACTOR RIMM"/>
    <property type="match status" value="1"/>
</dbReference>
<evidence type="ECO:0000256" key="4">
    <source>
        <dbReference type="ARBA" id="ARBA00023186"/>
    </source>
</evidence>
<keyword evidence="3 5" id="KW-0698">rRNA processing</keyword>
<keyword evidence="1 5" id="KW-0963">Cytoplasm</keyword>
<evidence type="ECO:0000259" key="6">
    <source>
        <dbReference type="Pfam" id="PF01782"/>
    </source>
</evidence>
<evidence type="ECO:0000259" key="7">
    <source>
        <dbReference type="Pfam" id="PF24986"/>
    </source>
</evidence>
<dbReference type="Gene3D" id="2.30.30.240">
    <property type="entry name" value="PRC-barrel domain"/>
    <property type="match status" value="1"/>
</dbReference>
<organism evidence="8 9">
    <name type="scientific">Helicobacter ibis</name>
    <dbReference type="NCBI Taxonomy" id="2962633"/>
    <lineage>
        <taxon>Bacteria</taxon>
        <taxon>Pseudomonadati</taxon>
        <taxon>Campylobacterota</taxon>
        <taxon>Epsilonproteobacteria</taxon>
        <taxon>Campylobacterales</taxon>
        <taxon>Helicobacteraceae</taxon>
        <taxon>Helicobacter</taxon>
    </lineage>
</organism>
<keyword evidence="4 5" id="KW-0143">Chaperone</keyword>
<feature type="domain" description="Ribosome maturation factor RimM PRC barrel" evidence="7">
    <location>
        <begin position="99"/>
        <end position="158"/>
    </location>
</feature>
<comment type="domain">
    <text evidence="5">The PRC barrel domain binds ribosomal protein uS19.</text>
</comment>
<keyword evidence="2 5" id="KW-0690">Ribosome biogenesis</keyword>
<dbReference type="InterPro" id="IPR011033">
    <property type="entry name" value="PRC_barrel-like_sf"/>
</dbReference>
<gene>
    <name evidence="5 8" type="primary">rimM</name>
    <name evidence="8" type="ORF">PF021_00085</name>
</gene>
<dbReference type="HAMAP" id="MF_00014">
    <property type="entry name" value="Ribosome_mat_RimM"/>
    <property type="match status" value="1"/>
</dbReference>
<dbReference type="PANTHER" id="PTHR33692">
    <property type="entry name" value="RIBOSOME MATURATION FACTOR RIMM"/>
    <property type="match status" value="1"/>
</dbReference>
<evidence type="ECO:0000256" key="1">
    <source>
        <dbReference type="ARBA" id="ARBA00022490"/>
    </source>
</evidence>
<feature type="domain" description="RimM N-terminal" evidence="6">
    <location>
        <begin position="9"/>
        <end position="84"/>
    </location>
</feature>
<comment type="subcellular location">
    <subcellularLocation>
        <location evidence="5">Cytoplasm</location>
    </subcellularLocation>
</comment>
<dbReference type="RefSeq" id="WP_271020320.1">
    <property type="nucleotide sequence ID" value="NZ_JAQHXR010000001.1"/>
</dbReference>
<comment type="function">
    <text evidence="5">An accessory protein needed during the final step in the assembly of 30S ribosomal subunit, possibly for assembly of the head region. Essential for efficient processing of 16S rRNA. May be needed both before and after RbfA during the maturation of 16S rRNA. It has affinity for free ribosomal 30S subunits but not for 70S ribosomes.</text>
</comment>
<evidence type="ECO:0000313" key="9">
    <source>
        <dbReference type="Proteomes" id="UP001210261"/>
    </source>
</evidence>
<dbReference type="SUPFAM" id="SSF50447">
    <property type="entry name" value="Translation proteins"/>
    <property type="match status" value="1"/>
</dbReference>
<dbReference type="NCBIfam" id="TIGR02273">
    <property type="entry name" value="16S_RimM"/>
    <property type="match status" value="1"/>
</dbReference>
<dbReference type="SUPFAM" id="SSF50346">
    <property type="entry name" value="PRC-barrel domain"/>
    <property type="match status" value="1"/>
</dbReference>